<reference evidence="3 4" key="1">
    <citation type="submission" date="2018-10" db="EMBL/GenBank/DDBJ databases">
        <title>Sequencing the genomes of 1000 actinobacteria strains.</title>
        <authorList>
            <person name="Klenk H.-P."/>
        </authorList>
    </citation>
    <scope>NUCLEOTIDE SEQUENCE [LARGE SCALE GENOMIC DNA]</scope>
    <source>
        <strain evidence="3 4">DSM 44343</strain>
    </source>
</reference>
<evidence type="ECO:0000256" key="1">
    <source>
        <dbReference type="ARBA" id="ARBA00022801"/>
    </source>
</evidence>
<dbReference type="PANTHER" id="PTHR48081">
    <property type="entry name" value="AB HYDROLASE SUPERFAMILY PROTEIN C4A8.06C"/>
    <property type="match status" value="1"/>
</dbReference>
<evidence type="ECO:0000313" key="3">
    <source>
        <dbReference type="EMBL" id="RKR97463.1"/>
    </source>
</evidence>
<dbReference type="InterPro" id="IPR050300">
    <property type="entry name" value="GDXG_lipolytic_enzyme"/>
</dbReference>
<proteinExistence type="predicted"/>
<dbReference type="Gene3D" id="3.40.50.1820">
    <property type="entry name" value="alpha/beta hydrolase"/>
    <property type="match status" value="1"/>
</dbReference>
<dbReference type="SUPFAM" id="SSF53474">
    <property type="entry name" value="alpha/beta-Hydrolases"/>
    <property type="match status" value="1"/>
</dbReference>
<dbReference type="Proteomes" id="UP000274762">
    <property type="component" value="Unassembled WGS sequence"/>
</dbReference>
<dbReference type="RefSeq" id="WP_062795712.1">
    <property type="nucleotide sequence ID" value="NZ_CBCRXS010000007.1"/>
</dbReference>
<evidence type="ECO:0000259" key="2">
    <source>
        <dbReference type="Pfam" id="PF07859"/>
    </source>
</evidence>
<sequence>MLDPDARAVADALTRSLPSPIHTLGVARARELLDTPPGKTPLVDLHDVRTVTVDSAGGDINVRVYRPSDAPDLPALVYIHGGGWTIGGLDGADDLCRTLSGAASCVVISVEYRLAPENPFPAGLDDCVAAFNWTAGNAADLGIDSDRIAIGGDSAGGNLAIAVCQLAVQNGDPLPCFQLLAYPPTDFDSHRLSWTEHADAPLLTAADARWFMSLYLSADEDRSNPLVSPEKATSLAGLPPAHLVLAEVDVLRDDGLAFAERLHADGVPASVTRYPGVFHGFFTEVGVYARTTQAIDEAVERLRRAWAVGVATP</sequence>
<evidence type="ECO:0000313" key="4">
    <source>
        <dbReference type="Proteomes" id="UP000274762"/>
    </source>
</evidence>
<dbReference type="Pfam" id="PF07859">
    <property type="entry name" value="Abhydrolase_3"/>
    <property type="match status" value="1"/>
</dbReference>
<accession>A0A495K808</accession>
<feature type="domain" description="Alpha/beta hydrolase fold-3" evidence="2">
    <location>
        <begin position="76"/>
        <end position="282"/>
    </location>
</feature>
<dbReference type="PANTHER" id="PTHR48081:SF8">
    <property type="entry name" value="ALPHA_BETA HYDROLASE FOLD-3 DOMAIN-CONTAINING PROTEIN-RELATED"/>
    <property type="match status" value="1"/>
</dbReference>
<dbReference type="AlphaFoldDB" id="A0A495K808"/>
<protein>
    <submittedName>
        <fullName evidence="3">Acetyl esterase</fullName>
    </submittedName>
</protein>
<gene>
    <name evidence="3" type="ORF">DFJ75_4337</name>
</gene>
<dbReference type="InterPro" id="IPR029058">
    <property type="entry name" value="AB_hydrolase_fold"/>
</dbReference>
<dbReference type="OrthoDB" id="3181909at2"/>
<comment type="caution">
    <text evidence="3">The sequence shown here is derived from an EMBL/GenBank/DDBJ whole genome shotgun (WGS) entry which is preliminary data.</text>
</comment>
<organism evidence="3 4">
    <name type="scientific">Williamsia marianensis</name>
    <dbReference type="NCBI Taxonomy" id="85044"/>
    <lineage>
        <taxon>Bacteria</taxon>
        <taxon>Bacillati</taxon>
        <taxon>Actinomycetota</taxon>
        <taxon>Actinomycetes</taxon>
        <taxon>Mycobacteriales</taxon>
        <taxon>Nocardiaceae</taxon>
        <taxon>Williamsia</taxon>
    </lineage>
</organism>
<dbReference type="EMBL" id="RBKV01000001">
    <property type="protein sequence ID" value="RKR97463.1"/>
    <property type="molecule type" value="Genomic_DNA"/>
</dbReference>
<keyword evidence="1" id="KW-0378">Hydrolase</keyword>
<name>A0A495K808_WILMA</name>
<dbReference type="InterPro" id="IPR013094">
    <property type="entry name" value="AB_hydrolase_3"/>
</dbReference>
<dbReference type="GO" id="GO:0016787">
    <property type="term" value="F:hydrolase activity"/>
    <property type="evidence" value="ECO:0007669"/>
    <property type="project" value="UniProtKB-KW"/>
</dbReference>